<organism evidence="8">
    <name type="scientific">bioreactor metagenome</name>
    <dbReference type="NCBI Taxonomy" id="1076179"/>
    <lineage>
        <taxon>unclassified sequences</taxon>
        <taxon>metagenomes</taxon>
        <taxon>ecological metagenomes</taxon>
    </lineage>
</organism>
<dbReference type="PANTHER" id="PTHR42920">
    <property type="entry name" value="OS03G0707200 PROTEIN-RELATED"/>
    <property type="match status" value="1"/>
</dbReference>
<feature type="transmembrane region" description="Helical" evidence="6">
    <location>
        <begin position="106"/>
        <end position="125"/>
    </location>
</feature>
<sequence>MALLTLRESLSIDVGEWFCIAAAMLYAGSIILTDRLSRQDDPLTLGILEVGFIGVFALVASFLTEKPRLPAGGVEWGVILMLAVVCTGFGFTLQPVAQRYTGVERAGLLCALNPASAALLGTLFLHERLGWRGFTGCGLVLASVVLSHFGEPVKRKIAEERAT</sequence>
<evidence type="ECO:0000256" key="5">
    <source>
        <dbReference type="ARBA" id="ARBA00023136"/>
    </source>
</evidence>
<dbReference type="PANTHER" id="PTHR42920:SF5">
    <property type="entry name" value="EAMA DOMAIN-CONTAINING PROTEIN"/>
    <property type="match status" value="1"/>
</dbReference>
<feature type="transmembrane region" description="Helical" evidence="6">
    <location>
        <begin position="131"/>
        <end position="149"/>
    </location>
</feature>
<comment type="caution">
    <text evidence="8">The sequence shown here is derived from an EMBL/GenBank/DDBJ whole genome shotgun (WGS) entry which is preliminary data.</text>
</comment>
<evidence type="ECO:0000256" key="2">
    <source>
        <dbReference type="ARBA" id="ARBA00022475"/>
    </source>
</evidence>
<dbReference type="AlphaFoldDB" id="A0A645I535"/>
<evidence type="ECO:0000256" key="4">
    <source>
        <dbReference type="ARBA" id="ARBA00022989"/>
    </source>
</evidence>
<dbReference type="InterPro" id="IPR051258">
    <property type="entry name" value="Diverse_Substrate_Transporter"/>
</dbReference>
<accession>A0A645I535</accession>
<keyword evidence="4 6" id="KW-1133">Transmembrane helix</keyword>
<reference evidence="8" key="1">
    <citation type="submission" date="2019-08" db="EMBL/GenBank/DDBJ databases">
        <authorList>
            <person name="Kucharzyk K."/>
            <person name="Murdoch R.W."/>
            <person name="Higgins S."/>
            <person name="Loffler F."/>
        </authorList>
    </citation>
    <scope>NUCLEOTIDE SEQUENCE</scope>
</reference>
<name>A0A645I535_9ZZZZ</name>
<feature type="transmembrane region" description="Helical" evidence="6">
    <location>
        <begin position="14"/>
        <end position="33"/>
    </location>
</feature>
<proteinExistence type="predicted"/>
<feature type="transmembrane region" description="Helical" evidence="6">
    <location>
        <begin position="45"/>
        <end position="64"/>
    </location>
</feature>
<comment type="subcellular location">
    <subcellularLocation>
        <location evidence="1">Cell membrane</location>
        <topology evidence="1">Multi-pass membrane protein</topology>
    </subcellularLocation>
</comment>
<dbReference type="Gene3D" id="1.10.3730.20">
    <property type="match status" value="1"/>
</dbReference>
<keyword evidence="3 6" id="KW-0812">Transmembrane</keyword>
<protein>
    <recommendedName>
        <fullName evidence="7">EamA domain-containing protein</fullName>
    </recommendedName>
</protein>
<dbReference type="EMBL" id="VSSQ01107050">
    <property type="protein sequence ID" value="MPN46411.1"/>
    <property type="molecule type" value="Genomic_DNA"/>
</dbReference>
<dbReference type="SUPFAM" id="SSF103481">
    <property type="entry name" value="Multidrug resistance efflux transporter EmrE"/>
    <property type="match status" value="1"/>
</dbReference>
<keyword evidence="5 6" id="KW-0472">Membrane</keyword>
<gene>
    <name evidence="8" type="ORF">SDC9_193997</name>
</gene>
<dbReference type="InterPro" id="IPR037185">
    <property type="entry name" value="EmrE-like"/>
</dbReference>
<dbReference type="Pfam" id="PF00892">
    <property type="entry name" value="EamA"/>
    <property type="match status" value="1"/>
</dbReference>
<keyword evidence="2" id="KW-1003">Cell membrane</keyword>
<feature type="transmembrane region" description="Helical" evidence="6">
    <location>
        <begin position="76"/>
        <end position="94"/>
    </location>
</feature>
<dbReference type="InterPro" id="IPR000620">
    <property type="entry name" value="EamA_dom"/>
</dbReference>
<feature type="domain" description="EamA" evidence="7">
    <location>
        <begin position="15"/>
        <end position="147"/>
    </location>
</feature>
<evidence type="ECO:0000256" key="1">
    <source>
        <dbReference type="ARBA" id="ARBA00004651"/>
    </source>
</evidence>
<evidence type="ECO:0000259" key="7">
    <source>
        <dbReference type="Pfam" id="PF00892"/>
    </source>
</evidence>
<evidence type="ECO:0000256" key="3">
    <source>
        <dbReference type="ARBA" id="ARBA00022692"/>
    </source>
</evidence>
<dbReference type="GO" id="GO:0005886">
    <property type="term" value="C:plasma membrane"/>
    <property type="evidence" value="ECO:0007669"/>
    <property type="project" value="UniProtKB-SubCell"/>
</dbReference>
<evidence type="ECO:0000313" key="8">
    <source>
        <dbReference type="EMBL" id="MPN46411.1"/>
    </source>
</evidence>
<evidence type="ECO:0000256" key="6">
    <source>
        <dbReference type="SAM" id="Phobius"/>
    </source>
</evidence>